<keyword evidence="2" id="KW-1185">Reference proteome</keyword>
<gene>
    <name evidence="1" type="ORF">V6N12_024792</name>
</gene>
<accession>A0ABR2B9F6</accession>
<evidence type="ECO:0000313" key="2">
    <source>
        <dbReference type="Proteomes" id="UP001472677"/>
    </source>
</evidence>
<protein>
    <submittedName>
        <fullName evidence="1">Uncharacterized protein</fullName>
    </submittedName>
</protein>
<comment type="caution">
    <text evidence="1">The sequence shown here is derived from an EMBL/GenBank/DDBJ whole genome shotgun (WGS) entry which is preliminary data.</text>
</comment>
<sequence>MVSEMDPIGWDDQTQRVMAPIQCTKSASTLAITQIRGTMGVESIREDIARKLESDAKELIITRTNQVDIGNDSNETQDGMFVQIDVKFQVQLKGELSATKAIAELVEGDDPYDFRLLLMEKSGSFASISQSW</sequence>
<proteinExistence type="predicted"/>
<dbReference type="Proteomes" id="UP001472677">
    <property type="component" value="Unassembled WGS sequence"/>
</dbReference>
<evidence type="ECO:0000313" key="1">
    <source>
        <dbReference type="EMBL" id="KAK8503620.1"/>
    </source>
</evidence>
<dbReference type="EMBL" id="JBBPBM010000148">
    <property type="protein sequence ID" value="KAK8503620.1"/>
    <property type="molecule type" value="Genomic_DNA"/>
</dbReference>
<name>A0ABR2B9F6_9ROSI</name>
<organism evidence="1 2">
    <name type="scientific">Hibiscus sabdariffa</name>
    <name type="common">roselle</name>
    <dbReference type="NCBI Taxonomy" id="183260"/>
    <lineage>
        <taxon>Eukaryota</taxon>
        <taxon>Viridiplantae</taxon>
        <taxon>Streptophyta</taxon>
        <taxon>Embryophyta</taxon>
        <taxon>Tracheophyta</taxon>
        <taxon>Spermatophyta</taxon>
        <taxon>Magnoliopsida</taxon>
        <taxon>eudicotyledons</taxon>
        <taxon>Gunneridae</taxon>
        <taxon>Pentapetalae</taxon>
        <taxon>rosids</taxon>
        <taxon>malvids</taxon>
        <taxon>Malvales</taxon>
        <taxon>Malvaceae</taxon>
        <taxon>Malvoideae</taxon>
        <taxon>Hibiscus</taxon>
    </lineage>
</organism>
<reference evidence="1 2" key="1">
    <citation type="journal article" date="2024" name="G3 (Bethesda)">
        <title>Genome assembly of Hibiscus sabdariffa L. provides insights into metabolisms of medicinal natural products.</title>
        <authorList>
            <person name="Kim T."/>
        </authorList>
    </citation>
    <scope>NUCLEOTIDE SEQUENCE [LARGE SCALE GENOMIC DNA]</scope>
    <source>
        <strain evidence="1">TK-2024</strain>
        <tissue evidence="1">Old leaves</tissue>
    </source>
</reference>